<comment type="subunit">
    <text evidence="5">Monomer.</text>
</comment>
<dbReference type="GO" id="GO:0003743">
    <property type="term" value="F:translation initiation factor activity"/>
    <property type="evidence" value="ECO:0007669"/>
    <property type="project" value="UniProtKB-UniRule"/>
</dbReference>
<evidence type="ECO:0000256" key="3">
    <source>
        <dbReference type="ARBA" id="ARBA00022917"/>
    </source>
</evidence>
<dbReference type="AlphaFoldDB" id="A0A0G1L347"/>
<comment type="function">
    <text evidence="5">IF-3 binds to the 30S ribosomal subunit and shifts the equilibrium between 70S ribosomes and their 50S and 30S subunits in favor of the free subunits, thus enhancing the availability of 30S subunits on which protein synthesis initiation begins.</text>
</comment>
<keyword evidence="2 5" id="KW-0396">Initiation factor</keyword>
<dbReference type="NCBIfam" id="TIGR00168">
    <property type="entry name" value="infC"/>
    <property type="match status" value="1"/>
</dbReference>
<comment type="similarity">
    <text evidence="1 5">Belongs to the IF-3 family.</text>
</comment>
<dbReference type="PROSITE" id="PS00938">
    <property type="entry name" value="IF3"/>
    <property type="match status" value="1"/>
</dbReference>
<dbReference type="InterPro" id="IPR036787">
    <property type="entry name" value="T_IF-3_N_sf"/>
</dbReference>
<evidence type="ECO:0000256" key="5">
    <source>
        <dbReference type="RuleBase" id="RU000646"/>
    </source>
</evidence>
<dbReference type="InterPro" id="IPR036788">
    <property type="entry name" value="T_IF-3_C_sf"/>
</dbReference>
<dbReference type="GO" id="GO:0016020">
    <property type="term" value="C:membrane"/>
    <property type="evidence" value="ECO:0007669"/>
    <property type="project" value="TreeGrafter"/>
</dbReference>
<evidence type="ECO:0000259" key="6">
    <source>
        <dbReference type="Pfam" id="PF00707"/>
    </source>
</evidence>
<dbReference type="SUPFAM" id="SSF55200">
    <property type="entry name" value="Translation initiation factor IF3, C-terminal domain"/>
    <property type="match status" value="1"/>
</dbReference>
<dbReference type="InterPro" id="IPR019814">
    <property type="entry name" value="Translation_initiation_fac_3_N"/>
</dbReference>
<dbReference type="Gene3D" id="3.10.20.80">
    <property type="entry name" value="Translation initiation factor 3 (IF-3), N-terminal domain"/>
    <property type="match status" value="1"/>
</dbReference>
<proteinExistence type="inferred from homology"/>
<evidence type="ECO:0000313" key="8">
    <source>
        <dbReference type="EMBL" id="KKT90376.1"/>
    </source>
</evidence>
<feature type="domain" description="Translation initiation factor 3 C-terminal" evidence="6">
    <location>
        <begin position="84"/>
        <end position="152"/>
    </location>
</feature>
<sequence>MQKPLRINNYIRSSEVQVIGADGQQLGKMSTSSALKIAQESNMDLVEVGPNSQPPVTRIMDYGKYIYQKERQEKKSGKKQKDQEMKTVRVGFKTGQHDISFKARQIDEFLREGHLVKVELTLRGREKALAEMGRQKLEAFLQGITEPFNRDQTRKSPYGWYTIVKKEK</sequence>
<evidence type="ECO:0000259" key="7">
    <source>
        <dbReference type="Pfam" id="PF05198"/>
    </source>
</evidence>
<comment type="caution">
    <text evidence="8">The sequence shown here is derived from an EMBL/GenBank/DDBJ whole genome shotgun (WGS) entry which is preliminary data.</text>
</comment>
<dbReference type="EMBL" id="LCKD01000002">
    <property type="protein sequence ID" value="KKT90376.1"/>
    <property type="molecule type" value="Genomic_DNA"/>
</dbReference>
<dbReference type="InterPro" id="IPR019813">
    <property type="entry name" value="Translation_initiation_fac3_CS"/>
</dbReference>
<dbReference type="GO" id="GO:0032790">
    <property type="term" value="P:ribosome disassembly"/>
    <property type="evidence" value="ECO:0007669"/>
    <property type="project" value="TreeGrafter"/>
</dbReference>
<evidence type="ECO:0000256" key="1">
    <source>
        <dbReference type="ARBA" id="ARBA00005439"/>
    </source>
</evidence>
<dbReference type="PANTHER" id="PTHR10938:SF0">
    <property type="entry name" value="TRANSLATION INITIATION FACTOR IF-3, MITOCHONDRIAL"/>
    <property type="match status" value="1"/>
</dbReference>
<keyword evidence="3 5" id="KW-0648">Protein biosynthesis</keyword>
<gene>
    <name evidence="8" type="ORF">UW90_C0002G0025</name>
</gene>
<evidence type="ECO:0000313" key="9">
    <source>
        <dbReference type="Proteomes" id="UP000034368"/>
    </source>
</evidence>
<evidence type="ECO:0000256" key="2">
    <source>
        <dbReference type="ARBA" id="ARBA00022540"/>
    </source>
</evidence>
<organism evidence="8 9">
    <name type="scientific">Candidatus Yanofskybacteria bacterium GW2011_GWB1_45_11</name>
    <dbReference type="NCBI Taxonomy" id="1619026"/>
    <lineage>
        <taxon>Bacteria</taxon>
        <taxon>Candidatus Yanofskyibacteriota</taxon>
    </lineage>
</organism>
<dbReference type="Pfam" id="PF05198">
    <property type="entry name" value="IF3_N"/>
    <property type="match status" value="1"/>
</dbReference>
<feature type="domain" description="Translation initiation factor 3 N-terminal" evidence="7">
    <location>
        <begin position="7"/>
        <end position="75"/>
    </location>
</feature>
<name>A0A0G1L347_9BACT</name>
<dbReference type="SUPFAM" id="SSF54364">
    <property type="entry name" value="Translation initiation factor IF3, N-terminal domain"/>
    <property type="match status" value="1"/>
</dbReference>
<reference evidence="8 9" key="1">
    <citation type="journal article" date="2015" name="Nature">
        <title>rRNA introns, odd ribosomes, and small enigmatic genomes across a large radiation of phyla.</title>
        <authorList>
            <person name="Brown C.T."/>
            <person name="Hug L.A."/>
            <person name="Thomas B.C."/>
            <person name="Sharon I."/>
            <person name="Castelle C.J."/>
            <person name="Singh A."/>
            <person name="Wilkins M.J."/>
            <person name="Williams K.H."/>
            <person name="Banfield J.F."/>
        </authorList>
    </citation>
    <scope>NUCLEOTIDE SEQUENCE [LARGE SCALE GENOMIC DNA]</scope>
</reference>
<dbReference type="PATRIC" id="fig|1619026.3.peg.120"/>
<dbReference type="GO" id="GO:0005829">
    <property type="term" value="C:cytosol"/>
    <property type="evidence" value="ECO:0007669"/>
    <property type="project" value="TreeGrafter"/>
</dbReference>
<dbReference type="PANTHER" id="PTHR10938">
    <property type="entry name" value="TRANSLATION INITIATION FACTOR IF-3"/>
    <property type="match status" value="1"/>
</dbReference>
<dbReference type="InterPro" id="IPR019815">
    <property type="entry name" value="Translation_initiation_fac_3_C"/>
</dbReference>
<dbReference type="InterPro" id="IPR001288">
    <property type="entry name" value="Translation_initiation_fac_3"/>
</dbReference>
<accession>A0A0G1L347</accession>
<dbReference type="GO" id="GO:0043022">
    <property type="term" value="F:ribosome binding"/>
    <property type="evidence" value="ECO:0007669"/>
    <property type="project" value="TreeGrafter"/>
</dbReference>
<dbReference type="Pfam" id="PF00707">
    <property type="entry name" value="IF3_C"/>
    <property type="match status" value="1"/>
</dbReference>
<protein>
    <recommendedName>
        <fullName evidence="4 5">Translation initiation factor IF-3</fullName>
    </recommendedName>
</protein>
<dbReference type="Proteomes" id="UP000034368">
    <property type="component" value="Unassembled WGS sequence"/>
</dbReference>
<dbReference type="Gene3D" id="3.30.110.10">
    <property type="entry name" value="Translation initiation factor 3 (IF-3), C-terminal domain"/>
    <property type="match status" value="1"/>
</dbReference>
<comment type="subcellular location">
    <subcellularLocation>
        <location evidence="5">Cytoplasm</location>
    </subcellularLocation>
</comment>
<evidence type="ECO:0000256" key="4">
    <source>
        <dbReference type="NCBIfam" id="TIGR00168"/>
    </source>
</evidence>